<protein>
    <submittedName>
        <fullName evidence="4">Uncharacterized protein</fullName>
    </submittedName>
</protein>
<dbReference type="InterPro" id="IPR050745">
    <property type="entry name" value="Multifunctional_regulatory"/>
</dbReference>
<evidence type="ECO:0000313" key="4">
    <source>
        <dbReference type="EMBL" id="SJL02436.1"/>
    </source>
</evidence>
<evidence type="ECO:0000256" key="1">
    <source>
        <dbReference type="ARBA" id="ARBA00022737"/>
    </source>
</evidence>
<dbReference type="OrthoDB" id="194358at2759"/>
<evidence type="ECO:0000256" key="3">
    <source>
        <dbReference type="PROSITE-ProRule" id="PRU00023"/>
    </source>
</evidence>
<keyword evidence="5" id="KW-1185">Reference proteome</keyword>
<keyword evidence="2 3" id="KW-0040">ANK repeat</keyword>
<dbReference type="SUPFAM" id="SSF48403">
    <property type="entry name" value="Ankyrin repeat"/>
    <property type="match status" value="1"/>
</dbReference>
<organism evidence="4 5">
    <name type="scientific">Armillaria ostoyae</name>
    <name type="common">Armillaria root rot fungus</name>
    <dbReference type="NCBI Taxonomy" id="47428"/>
    <lineage>
        <taxon>Eukaryota</taxon>
        <taxon>Fungi</taxon>
        <taxon>Dikarya</taxon>
        <taxon>Basidiomycota</taxon>
        <taxon>Agaricomycotina</taxon>
        <taxon>Agaricomycetes</taxon>
        <taxon>Agaricomycetidae</taxon>
        <taxon>Agaricales</taxon>
        <taxon>Marasmiineae</taxon>
        <taxon>Physalacriaceae</taxon>
        <taxon>Armillaria</taxon>
    </lineage>
</organism>
<reference evidence="5" key="1">
    <citation type="journal article" date="2017" name="Nat. Ecol. Evol.">
        <title>Genome expansion and lineage-specific genetic innovations in the forest pathogenic fungi Armillaria.</title>
        <authorList>
            <person name="Sipos G."/>
            <person name="Prasanna A.N."/>
            <person name="Walter M.C."/>
            <person name="O'Connor E."/>
            <person name="Balint B."/>
            <person name="Krizsan K."/>
            <person name="Kiss B."/>
            <person name="Hess J."/>
            <person name="Varga T."/>
            <person name="Slot J."/>
            <person name="Riley R."/>
            <person name="Boka B."/>
            <person name="Rigling D."/>
            <person name="Barry K."/>
            <person name="Lee J."/>
            <person name="Mihaltcheva S."/>
            <person name="LaButti K."/>
            <person name="Lipzen A."/>
            <person name="Waldron R."/>
            <person name="Moloney N.M."/>
            <person name="Sperisen C."/>
            <person name="Kredics L."/>
            <person name="Vagvoelgyi C."/>
            <person name="Patrignani A."/>
            <person name="Fitzpatrick D."/>
            <person name="Nagy I."/>
            <person name="Doyle S."/>
            <person name="Anderson J.B."/>
            <person name="Grigoriev I.V."/>
            <person name="Gueldener U."/>
            <person name="Muensterkoetter M."/>
            <person name="Nagy L.G."/>
        </authorList>
    </citation>
    <scope>NUCLEOTIDE SEQUENCE [LARGE SCALE GENOMIC DNA]</scope>
    <source>
        <strain evidence="5">C18/9</strain>
    </source>
</reference>
<name>A0A284R153_ARMOS</name>
<dbReference type="EMBL" id="FUEG01000003">
    <property type="protein sequence ID" value="SJL02436.1"/>
    <property type="molecule type" value="Genomic_DNA"/>
</dbReference>
<dbReference type="Proteomes" id="UP000219338">
    <property type="component" value="Unassembled WGS sequence"/>
</dbReference>
<dbReference type="AlphaFoldDB" id="A0A284R153"/>
<proteinExistence type="predicted"/>
<sequence>MHEICMARRTCTVLREMVIALLNAGTGPRLVDNESANPLHHLYRFPESCTTVARALLGHGADVSASDEEGLTLLHYACRLYDSQSLRTRDLSQMSRWRSMSFSGFTQPSLQSKLMLAFETTAIEAVTALLDHGADVNARTRGRDCIGHLYMGCI</sequence>
<dbReference type="PROSITE" id="PS50088">
    <property type="entry name" value="ANK_REPEAT"/>
    <property type="match status" value="1"/>
</dbReference>
<dbReference type="PANTHER" id="PTHR24189:SF50">
    <property type="entry name" value="ANKYRIN REPEAT AND SOCS BOX PROTEIN 2"/>
    <property type="match status" value="1"/>
</dbReference>
<dbReference type="PANTHER" id="PTHR24189">
    <property type="entry name" value="MYOTROPHIN"/>
    <property type="match status" value="1"/>
</dbReference>
<dbReference type="InterPro" id="IPR036770">
    <property type="entry name" value="Ankyrin_rpt-contain_sf"/>
</dbReference>
<evidence type="ECO:0000256" key="2">
    <source>
        <dbReference type="ARBA" id="ARBA00023043"/>
    </source>
</evidence>
<gene>
    <name evidence="4" type="ORF">ARMOST_05763</name>
</gene>
<dbReference type="InterPro" id="IPR002110">
    <property type="entry name" value="Ankyrin_rpt"/>
</dbReference>
<dbReference type="Gene3D" id="1.25.40.20">
    <property type="entry name" value="Ankyrin repeat-containing domain"/>
    <property type="match status" value="1"/>
</dbReference>
<evidence type="ECO:0000313" key="5">
    <source>
        <dbReference type="Proteomes" id="UP000219338"/>
    </source>
</evidence>
<keyword evidence="1" id="KW-0677">Repeat</keyword>
<feature type="repeat" description="ANK" evidence="3">
    <location>
        <begin position="109"/>
        <end position="141"/>
    </location>
</feature>
<dbReference type="Pfam" id="PF13637">
    <property type="entry name" value="Ank_4"/>
    <property type="match status" value="1"/>
</dbReference>
<accession>A0A284R153</accession>